<name>A0A917I9G0_9HYPH</name>
<protein>
    <submittedName>
        <fullName evidence="2">Uncharacterized protein</fullName>
    </submittedName>
</protein>
<reference evidence="2" key="1">
    <citation type="journal article" date="2014" name="Int. J. Syst. Evol. Microbiol.">
        <title>Complete genome sequence of Corynebacterium casei LMG S-19264T (=DSM 44701T), isolated from a smear-ripened cheese.</title>
        <authorList>
            <consortium name="US DOE Joint Genome Institute (JGI-PGF)"/>
            <person name="Walter F."/>
            <person name="Albersmeier A."/>
            <person name="Kalinowski J."/>
            <person name="Ruckert C."/>
        </authorList>
    </citation>
    <scope>NUCLEOTIDE SEQUENCE</scope>
    <source>
        <strain evidence="2">CGMCC 1.12214</strain>
    </source>
</reference>
<dbReference type="Proteomes" id="UP000603912">
    <property type="component" value="Unassembled WGS sequence"/>
</dbReference>
<evidence type="ECO:0000313" key="2">
    <source>
        <dbReference type="EMBL" id="GGH24564.1"/>
    </source>
</evidence>
<keyword evidence="3" id="KW-1185">Reference proteome</keyword>
<keyword evidence="1" id="KW-0812">Transmembrane</keyword>
<organism evidence="2 3">
    <name type="scientific">Alsobacter metallidurans</name>
    <dbReference type="NCBI Taxonomy" id="340221"/>
    <lineage>
        <taxon>Bacteria</taxon>
        <taxon>Pseudomonadati</taxon>
        <taxon>Pseudomonadota</taxon>
        <taxon>Alphaproteobacteria</taxon>
        <taxon>Hyphomicrobiales</taxon>
        <taxon>Alsobacteraceae</taxon>
        <taxon>Alsobacter</taxon>
    </lineage>
</organism>
<reference evidence="2" key="2">
    <citation type="submission" date="2020-09" db="EMBL/GenBank/DDBJ databases">
        <authorList>
            <person name="Sun Q."/>
            <person name="Zhou Y."/>
        </authorList>
    </citation>
    <scope>NUCLEOTIDE SEQUENCE</scope>
    <source>
        <strain evidence="2">CGMCC 1.12214</strain>
    </source>
</reference>
<evidence type="ECO:0000256" key="1">
    <source>
        <dbReference type="SAM" id="Phobius"/>
    </source>
</evidence>
<keyword evidence="1" id="KW-0472">Membrane</keyword>
<proteinExistence type="predicted"/>
<sequence>MTAPITSDQTRDDLAANFASIQALLADPQAKPRDANKPRVRARSRALSEAAALAALVFIGMIIAGFAT</sequence>
<evidence type="ECO:0000313" key="3">
    <source>
        <dbReference type="Proteomes" id="UP000603912"/>
    </source>
</evidence>
<accession>A0A917I9G0</accession>
<comment type="caution">
    <text evidence="2">The sequence shown here is derived from an EMBL/GenBank/DDBJ whole genome shotgun (WGS) entry which is preliminary data.</text>
</comment>
<dbReference type="EMBL" id="BMES01000002">
    <property type="protein sequence ID" value="GGH24564.1"/>
    <property type="molecule type" value="Genomic_DNA"/>
</dbReference>
<gene>
    <name evidence="2" type="ORF">GCM10007036_31050</name>
</gene>
<dbReference type="AlphaFoldDB" id="A0A917I9G0"/>
<feature type="transmembrane region" description="Helical" evidence="1">
    <location>
        <begin position="46"/>
        <end position="67"/>
    </location>
</feature>
<keyword evidence="1" id="KW-1133">Transmembrane helix</keyword>